<dbReference type="GO" id="GO:0005524">
    <property type="term" value="F:ATP binding"/>
    <property type="evidence" value="ECO:0007669"/>
    <property type="project" value="InterPro"/>
</dbReference>
<dbReference type="InterPro" id="IPR013815">
    <property type="entry name" value="ATP_grasp_subdomain_1"/>
</dbReference>
<comment type="caution">
    <text evidence="4">The sequence shown here is derived from an EMBL/GenBank/DDBJ whole genome shotgun (WGS) entry which is preliminary data.</text>
</comment>
<name>A0A8X6NR89_NEPPI</name>
<dbReference type="Pfam" id="PF00391">
    <property type="entry name" value="PEP-utilizers"/>
    <property type="match status" value="1"/>
</dbReference>
<evidence type="ECO:0000256" key="1">
    <source>
        <dbReference type="ARBA" id="ARBA00007837"/>
    </source>
</evidence>
<dbReference type="SUPFAM" id="SSF52009">
    <property type="entry name" value="Phosphohistidine domain"/>
    <property type="match status" value="1"/>
</dbReference>
<dbReference type="Gene3D" id="3.50.30.10">
    <property type="entry name" value="Phosphohistidine domain"/>
    <property type="match status" value="1"/>
</dbReference>
<dbReference type="InterPro" id="IPR008279">
    <property type="entry name" value="PEP-util_enz_mobile_dom"/>
</dbReference>
<dbReference type="SUPFAM" id="SSF56059">
    <property type="entry name" value="Glutathione synthetase ATP-binding domain-like"/>
    <property type="match status" value="1"/>
</dbReference>
<gene>
    <name evidence="4" type="primary">pps</name>
    <name evidence="4" type="ORF">NPIL_333651</name>
</gene>
<dbReference type="PANTHER" id="PTHR43615">
    <property type="entry name" value="PHOSPHOENOLPYRUVATE SYNTHASE-RELATED"/>
    <property type="match status" value="1"/>
</dbReference>
<dbReference type="Gene3D" id="3.30.470.20">
    <property type="entry name" value="ATP-grasp fold, B domain"/>
    <property type="match status" value="1"/>
</dbReference>
<dbReference type="InterPro" id="IPR036637">
    <property type="entry name" value="Phosphohistidine_dom_sf"/>
</dbReference>
<dbReference type="InterPro" id="IPR051549">
    <property type="entry name" value="PEP_Utilizing_Enz"/>
</dbReference>
<sequence>MGAVFTIPATVVVTLLTQPSDVIRWCKWITSYSYILLHRRSMKSKFEWYDMTVEHDPYKVGFLPTPEEVALESPLSESQLLDSADEVFFYGVNSKSEYLITRIARGTNGEAEAWIYLKLSNGKIYQLQETSGFQQSCSDKRTFSCGDLQIHYLSPMRRWRIFFNGLLRETSDDNATSDRMVHVKFAVMWRASTDAFDFASHIDSKALASGLSRTKWIQNSPPLEKLYRALNFYAQCGIIMGTINIEGSDDEQDLYLFGERIRFLGDVSSVKGFEFFDVLGHIYKNGRYVHLIEVSIPNVVENFTFGFTTTCTGVLRSITDTKSVLKNLTDKEKDEYDIEAEYHTEESEFVLKGALTGKQRAYQSKKGWDGRLTADCLNFELNSLKGTGIVLNGKIMKPSSRSLSQSQSYPTPSVFPLVVHFSEKICQNPDVTGGKGSSLGKLTELSKDFQNFIVPNGVVVTTSAYELFITNSILRDIKKLESVLYNDKVDETKIACQRLIDEITKSSIPDQVLQSVVTSLQKVFPDRKDDHQFAVRSSATGEDTEQMSAAGQMDTYLGVSGIKDIISSIKKCWASQFSYIAVQYKRQNGQVINSPMAVVIQQMVSCDVAGVLFTCDPLTGNPSVLSITANYGLGESVVSGAEEPDTIEIDRRNEDNLTIKNKMIGSKSRRIILKDDGGTKFEEVSDKEKQACSLTDTMALRLANLAVKIEKSYGSRRDIEWGFWNNNLYIFQSRPVTSGTGETDYEIDHEFDGPLRVENEYFTMCNVGEVMPGATSPLGMEVILKFFNIVFQSRHFSDWQQSDRCKYYPRGIVPMYNHAMFYAIDLFQHINENKSSVQVSAVGLFGRLIEEDEMFEMAMERHSGKHIKSRFSKKENLKRFIRAFYGANKKLKQTTKSYAKYQVHTNKCSNSQEIFSQLLYSCTDLSHAMGCHMVCSEGSSVLNMIIFIILHTAMGEINADVYSDFSHLLTTSSDVESADVPAAIERLAFFIFKDIKPEDFKRMNTDEALKWLETSSSNAGEKYREFLKRHGHRCLREFDIRSSTWGKDPKSLVQFLQNLVGSVKSDRSVKKQEEFNKIISEIKAPLTFMNKLLLRILLPKSRKAVQNRECSKSLLIRALNEWRKGYRNLAKMMVLEGRIPDEDLLYFMTLEEIQELLNSRSPRIISKANHRRRRHPTIDKYIFPEIMRGFPKPINVDRKVVVNNDNNFSMKGIPVSQGVAKGVVRVALDLEEASHLQPGEILVTYSTDIGWSPYFPILGGVVTELGGLISHGAVVSREYGLPCIAGLHGATQQFKTGDYVLIDGTKGILQRIPKEEDS</sequence>
<accession>A0A8X6NR89</accession>
<feature type="domain" description="PEP-utilising enzyme mobile" evidence="2">
    <location>
        <begin position="1237"/>
        <end position="1307"/>
    </location>
</feature>
<protein>
    <submittedName>
        <fullName evidence="4">Putative phosphoenolpyruvate synthase</fullName>
    </submittedName>
</protein>
<proteinExistence type="inferred from homology"/>
<evidence type="ECO:0000313" key="4">
    <source>
        <dbReference type="EMBL" id="GFT27565.1"/>
    </source>
</evidence>
<feature type="domain" description="Pyruvate phosphate dikinase AMP/ATP-binding" evidence="3">
    <location>
        <begin position="431"/>
        <end position="744"/>
    </location>
</feature>
<keyword evidence="5" id="KW-1185">Reference proteome</keyword>
<evidence type="ECO:0000259" key="2">
    <source>
        <dbReference type="Pfam" id="PF00391"/>
    </source>
</evidence>
<evidence type="ECO:0000259" key="3">
    <source>
        <dbReference type="Pfam" id="PF01326"/>
    </source>
</evidence>
<dbReference type="OrthoDB" id="6503891at2759"/>
<dbReference type="EMBL" id="BMAW01107082">
    <property type="protein sequence ID" value="GFT27565.1"/>
    <property type="molecule type" value="Genomic_DNA"/>
</dbReference>
<dbReference type="Gene3D" id="3.30.1490.20">
    <property type="entry name" value="ATP-grasp fold, A domain"/>
    <property type="match status" value="1"/>
</dbReference>
<evidence type="ECO:0000313" key="5">
    <source>
        <dbReference type="Proteomes" id="UP000887013"/>
    </source>
</evidence>
<dbReference type="PANTHER" id="PTHR43615:SF1">
    <property type="entry name" value="PPDK_N DOMAIN-CONTAINING PROTEIN"/>
    <property type="match status" value="1"/>
</dbReference>
<reference evidence="4" key="1">
    <citation type="submission" date="2020-08" db="EMBL/GenBank/DDBJ databases">
        <title>Multicomponent nature underlies the extraordinary mechanical properties of spider dragline silk.</title>
        <authorList>
            <person name="Kono N."/>
            <person name="Nakamura H."/>
            <person name="Mori M."/>
            <person name="Yoshida Y."/>
            <person name="Ohtoshi R."/>
            <person name="Malay A.D."/>
            <person name="Moran D.A.P."/>
            <person name="Tomita M."/>
            <person name="Numata K."/>
            <person name="Arakawa K."/>
        </authorList>
    </citation>
    <scope>NUCLEOTIDE SEQUENCE</scope>
</reference>
<dbReference type="Proteomes" id="UP000887013">
    <property type="component" value="Unassembled WGS sequence"/>
</dbReference>
<dbReference type="InterPro" id="IPR002192">
    <property type="entry name" value="PPDK_AMP/ATP-bd"/>
</dbReference>
<dbReference type="Pfam" id="PF01326">
    <property type="entry name" value="PPDK_N"/>
    <property type="match status" value="1"/>
</dbReference>
<dbReference type="GO" id="GO:0016301">
    <property type="term" value="F:kinase activity"/>
    <property type="evidence" value="ECO:0007669"/>
    <property type="project" value="InterPro"/>
</dbReference>
<comment type="similarity">
    <text evidence="1">Belongs to the PEP-utilizing enzyme family.</text>
</comment>
<organism evidence="4 5">
    <name type="scientific">Nephila pilipes</name>
    <name type="common">Giant wood spider</name>
    <name type="synonym">Nephila maculata</name>
    <dbReference type="NCBI Taxonomy" id="299642"/>
    <lineage>
        <taxon>Eukaryota</taxon>
        <taxon>Metazoa</taxon>
        <taxon>Ecdysozoa</taxon>
        <taxon>Arthropoda</taxon>
        <taxon>Chelicerata</taxon>
        <taxon>Arachnida</taxon>
        <taxon>Araneae</taxon>
        <taxon>Araneomorphae</taxon>
        <taxon>Entelegynae</taxon>
        <taxon>Araneoidea</taxon>
        <taxon>Nephilidae</taxon>
        <taxon>Nephila</taxon>
    </lineage>
</organism>